<dbReference type="GO" id="GO:0006313">
    <property type="term" value="P:DNA transposition"/>
    <property type="evidence" value="ECO:0007669"/>
    <property type="project" value="InterPro"/>
</dbReference>
<dbReference type="InterPro" id="IPR002686">
    <property type="entry name" value="Transposase_17"/>
</dbReference>
<dbReference type="EMBL" id="VYXP01000010">
    <property type="protein sequence ID" value="KAA9129881.1"/>
    <property type="molecule type" value="Genomic_DNA"/>
</dbReference>
<evidence type="ECO:0000313" key="3">
    <source>
        <dbReference type="Proteomes" id="UP000325372"/>
    </source>
</evidence>
<dbReference type="Proteomes" id="UP000325372">
    <property type="component" value="Unassembled WGS sequence"/>
</dbReference>
<dbReference type="SUPFAM" id="SSF143422">
    <property type="entry name" value="Transposase IS200-like"/>
    <property type="match status" value="1"/>
</dbReference>
<dbReference type="GO" id="GO:0003677">
    <property type="term" value="F:DNA binding"/>
    <property type="evidence" value="ECO:0007669"/>
    <property type="project" value="InterPro"/>
</dbReference>
<evidence type="ECO:0000313" key="2">
    <source>
        <dbReference type="EMBL" id="KAA9129881.1"/>
    </source>
</evidence>
<comment type="caution">
    <text evidence="2">The sequence shown here is derived from an EMBL/GenBank/DDBJ whole genome shotgun (WGS) entry which is preliminary data.</text>
</comment>
<keyword evidence="3" id="KW-1185">Reference proteome</keyword>
<dbReference type="PANTHER" id="PTHR34322">
    <property type="entry name" value="TRANSPOSASE, Y1_TNP DOMAIN-CONTAINING"/>
    <property type="match status" value="1"/>
</dbReference>
<dbReference type="InterPro" id="IPR036515">
    <property type="entry name" value="Transposase_17_sf"/>
</dbReference>
<dbReference type="GO" id="GO:0004803">
    <property type="term" value="F:transposase activity"/>
    <property type="evidence" value="ECO:0007669"/>
    <property type="project" value="InterPro"/>
</dbReference>
<dbReference type="AlphaFoldDB" id="A0A5N0T4W6"/>
<dbReference type="SMART" id="SM01321">
    <property type="entry name" value="Y1_Tnp"/>
    <property type="match status" value="1"/>
</dbReference>
<sequence>MPRRTRFCPSGLPVHVIQRGNNRQAIFASETDFAVFANWLAESAARFGVAVHGWVFMTNHVHLLATPSQDDSVSRLMQLLGRLYVRYFNSAYSRSGALFEGRFRASVVQEERYFLTCLRYIELNPVRAGMVAAPGDYHWSSYNAHAVGVRARLWSPHELYISLGRKQVQRQQAWRALVDEGLDIETIVRVRQCTNAGLVLGSKRFRERVSALRS</sequence>
<dbReference type="Pfam" id="PF01797">
    <property type="entry name" value="Y1_Tnp"/>
    <property type="match status" value="1"/>
</dbReference>
<dbReference type="RefSeq" id="WP_150865111.1">
    <property type="nucleotide sequence ID" value="NZ_VYXP01000010.1"/>
</dbReference>
<accession>A0A5N0T4W6</accession>
<evidence type="ECO:0000259" key="1">
    <source>
        <dbReference type="SMART" id="SM01321"/>
    </source>
</evidence>
<reference evidence="2 3" key="1">
    <citation type="submission" date="2019-09" db="EMBL/GenBank/DDBJ databases">
        <title>Wenzhouxiangella sp. Genome sequencing and assembly.</title>
        <authorList>
            <person name="Zhang R."/>
        </authorList>
    </citation>
    <scope>NUCLEOTIDE SEQUENCE [LARGE SCALE GENOMIC DNA]</scope>
    <source>
        <strain evidence="2 3">W260</strain>
    </source>
</reference>
<feature type="domain" description="Transposase IS200-like" evidence="1">
    <location>
        <begin position="9"/>
        <end position="124"/>
    </location>
</feature>
<gene>
    <name evidence="2" type="ORF">F3N42_13960</name>
</gene>
<proteinExistence type="predicted"/>
<dbReference type="Gene3D" id="3.30.70.1290">
    <property type="entry name" value="Transposase IS200-like"/>
    <property type="match status" value="1"/>
</dbReference>
<protein>
    <submittedName>
        <fullName evidence="2">Transposase</fullName>
    </submittedName>
</protein>
<organism evidence="2 3">
    <name type="scientific">Marinihelvus fidelis</name>
    <dbReference type="NCBI Taxonomy" id="2613842"/>
    <lineage>
        <taxon>Bacteria</taxon>
        <taxon>Pseudomonadati</taxon>
        <taxon>Pseudomonadota</taxon>
        <taxon>Gammaproteobacteria</taxon>
        <taxon>Chromatiales</taxon>
        <taxon>Wenzhouxiangellaceae</taxon>
        <taxon>Marinihelvus</taxon>
    </lineage>
</organism>
<dbReference type="PANTHER" id="PTHR34322:SF2">
    <property type="entry name" value="TRANSPOSASE IS200-LIKE DOMAIN-CONTAINING PROTEIN"/>
    <property type="match status" value="1"/>
</dbReference>
<name>A0A5N0T4W6_9GAMM</name>